<organism evidence="2 3">
    <name type="scientific">Mycobacterium marseillense</name>
    <dbReference type="NCBI Taxonomy" id="701042"/>
    <lineage>
        <taxon>Bacteria</taxon>
        <taxon>Bacillati</taxon>
        <taxon>Actinomycetota</taxon>
        <taxon>Actinomycetes</taxon>
        <taxon>Mycobacteriales</taxon>
        <taxon>Mycobacteriaceae</taxon>
        <taxon>Mycobacterium</taxon>
        <taxon>Mycobacterium avium complex (MAC)</taxon>
    </lineage>
</organism>
<accession>A0ABM7J831</accession>
<protein>
    <recommendedName>
        <fullName evidence="1">Apea-like HEPN domain-containing protein</fullName>
    </recommendedName>
</protein>
<dbReference type="Proteomes" id="UP000466831">
    <property type="component" value="Chromosome"/>
</dbReference>
<keyword evidence="3" id="KW-1185">Reference proteome</keyword>
<evidence type="ECO:0000313" key="3">
    <source>
        <dbReference type="Proteomes" id="UP000466831"/>
    </source>
</evidence>
<evidence type="ECO:0000259" key="1">
    <source>
        <dbReference type="Pfam" id="PF18739"/>
    </source>
</evidence>
<dbReference type="EMBL" id="AP022584">
    <property type="protein sequence ID" value="BBY09995.1"/>
    <property type="molecule type" value="Genomic_DNA"/>
</dbReference>
<feature type="domain" description="Apea-like HEPN" evidence="1">
    <location>
        <begin position="275"/>
        <end position="431"/>
    </location>
</feature>
<name>A0ABM7J831_9MYCO</name>
<reference evidence="2 3" key="1">
    <citation type="journal article" date="2019" name="Emerg. Microbes Infect.">
        <title>Comprehensive subspecies identification of 175 nontuberculous mycobacteria species based on 7547 genomic profiles.</title>
        <authorList>
            <person name="Matsumoto Y."/>
            <person name="Kinjo T."/>
            <person name="Motooka D."/>
            <person name="Nabeya D."/>
            <person name="Jung N."/>
            <person name="Uechi K."/>
            <person name="Horii T."/>
            <person name="Iida T."/>
            <person name="Fujita J."/>
            <person name="Nakamura S."/>
        </authorList>
    </citation>
    <scope>NUCLEOTIDE SEQUENCE [LARGE SCALE GENOMIC DNA]</scope>
    <source>
        <strain evidence="2 3">JCM 17324</strain>
    </source>
</reference>
<gene>
    <name evidence="2" type="ORF">MMARJ_07350</name>
</gene>
<sequence>MQSAKTGPVDGTFWQIDTPERQVRGQLTIAPTPVMETLGPIFQERAYRVEVSQHGGTTVIHSGDSDDHVADWSPRDIHGVLDNGQRVSLVGAQGGMRDPSGTFPPQYRQRFGTIRHAILDVHVGREQEFSTCRFRLTGPNWLRHRDGRAETLGGGHLISVTEGSNHWIEFIPAEPMSVLDYDRSVLHPIETLATLVTSNPADTVELSVRQSTDSPWLRVHRHEEPTPTGHHELFDASYLTPERGALWIDFRQRSNGLDAVVVDDFSGVAVQTAVLTLASVAEGLHRRIYRDKRRIPALSKSDLRAARKAARAAALESVRTADRGDRFALTAADLTAFGEAMDSAFGHINESTFRTMMDDLVDTAVAAVPGIVAEFADWPAAIHSVRNILAHRGTHDDRDAHDQFINALIAASYSLQWVLRTVLLLQAQVDASDIGEAYRRSSAYNHHQTNVREFLKGTAYARR</sequence>
<dbReference type="Pfam" id="PF18739">
    <property type="entry name" value="HEPN_Apea"/>
    <property type="match status" value="1"/>
</dbReference>
<dbReference type="InterPro" id="IPR041229">
    <property type="entry name" value="HEPN_Apea"/>
</dbReference>
<evidence type="ECO:0000313" key="2">
    <source>
        <dbReference type="EMBL" id="BBY09995.1"/>
    </source>
</evidence>
<proteinExistence type="predicted"/>